<accession>Q1Q0C8</accession>
<proteinExistence type="predicted"/>
<organism evidence="1">
    <name type="scientific">Kuenenia stuttgartiensis</name>
    <dbReference type="NCBI Taxonomy" id="174633"/>
    <lineage>
        <taxon>Bacteria</taxon>
        <taxon>Pseudomonadati</taxon>
        <taxon>Planctomycetota</taxon>
        <taxon>Candidatus Brocadiia</taxon>
        <taxon>Candidatus Brocadiales</taxon>
        <taxon>Candidatus Brocadiaceae</taxon>
        <taxon>Candidatus Kuenenia</taxon>
    </lineage>
</organism>
<reference evidence="1" key="2">
    <citation type="submission" date="2006-01" db="EMBL/GenBank/DDBJ databases">
        <authorList>
            <person name="Genoscope"/>
        </authorList>
    </citation>
    <scope>NUCLEOTIDE SEQUENCE</scope>
</reference>
<name>Q1Q0C8_KUEST</name>
<evidence type="ECO:0000313" key="1">
    <source>
        <dbReference type="EMBL" id="CAJ72789.1"/>
    </source>
</evidence>
<dbReference type="AlphaFoldDB" id="Q1Q0C8"/>
<dbReference type="EMBL" id="CT573072">
    <property type="protein sequence ID" value="CAJ72789.1"/>
    <property type="molecule type" value="Genomic_DNA"/>
</dbReference>
<reference evidence="1" key="1">
    <citation type="journal article" date="2006" name="Nature">
        <title>Deciphering the evolution and metabolism of an anammox bacterium from a community genome.</title>
        <authorList>
            <person name="Strous M."/>
            <person name="Pelletier E."/>
            <person name="Mangenot S."/>
            <person name="Rattei T."/>
            <person name="Lehner A."/>
            <person name="Taylor M.W."/>
            <person name="Horn M."/>
            <person name="Daims H."/>
            <person name="Bartol-Mavel D."/>
            <person name="Wincker P."/>
            <person name="Barbe V."/>
            <person name="Fonknechten N."/>
            <person name="Vallenet D."/>
            <person name="Segurens B."/>
            <person name="Schenowitz-Truong C."/>
            <person name="Medigue C."/>
            <person name="Collingro A."/>
            <person name="Snel B."/>
            <person name="Dutilh B.E."/>
            <person name="OpDenCamp H.J.M."/>
            <person name="vanDerDrift C."/>
            <person name="Cirpus I."/>
            <person name="vanDePas-Schoonen K.T."/>
            <person name="Harhangi H.R."/>
            <person name="vanNiftrik L."/>
            <person name="Schmid M."/>
            <person name="Keltjens J."/>
            <person name="vanDeVossenberg J."/>
            <person name="Kartal B."/>
            <person name="Meier H."/>
            <person name="Frishman D."/>
            <person name="Huynen M.A."/>
            <person name="Mewes H."/>
            <person name="Weissenbach J."/>
            <person name="Jetten M.S.M."/>
            <person name="Wagner M."/>
            <person name="LePaslier D."/>
        </authorList>
    </citation>
    <scope>NUCLEOTIDE SEQUENCE</scope>
</reference>
<gene>
    <name evidence="1" type="ORF">kustd2044</name>
</gene>
<sequence>MCLTLRLINDILSAETVRSLMGVVLLLPLPEFYNKPIRVSYLSTERIAQVYWLLGYGYPFALQIIHRHCHIVHLEGNASVSYLPGVIGFRLGIVHGDDFKHRIAKFNINNLFHGRHFHFLTTPDSKAKNVYIEVYGLFRIPWYNFHMVDSLEHHSNSFFATGDPVTQVYVRISTVRDHRLTFNGLSLNYL</sequence>
<protein>
    <submittedName>
        <fullName evidence="1">Uncharacterized protein</fullName>
    </submittedName>
</protein>